<dbReference type="Proteomes" id="UP000184932">
    <property type="component" value="Unassembled WGS sequence"/>
</dbReference>
<keyword evidence="1" id="KW-0732">Signal</keyword>
<evidence type="ECO:0008006" key="4">
    <source>
        <dbReference type="Google" id="ProtNLM"/>
    </source>
</evidence>
<gene>
    <name evidence="2" type="ORF">SAMN05444002_1070</name>
</gene>
<accession>A0A1N6ET21</accession>
<sequence>MIRPILPVLALALAFGGTAASADVKISCKRGPLPKVALINGPAPIFVQSIEQTYAVTPAEARAAAEFVCADMDAVGDPAKLRSRTRAALANYRRR</sequence>
<dbReference type="AlphaFoldDB" id="A0A1N6ET21"/>
<dbReference type="OrthoDB" id="7744610at2"/>
<reference evidence="3" key="1">
    <citation type="submission" date="2016-11" db="EMBL/GenBank/DDBJ databases">
        <authorList>
            <person name="Varghese N."/>
            <person name="Submissions S."/>
        </authorList>
    </citation>
    <scope>NUCLEOTIDE SEQUENCE [LARGE SCALE GENOMIC DNA]</scope>
    <source>
        <strain evidence="3">DSM 29440</strain>
    </source>
</reference>
<protein>
    <recommendedName>
        <fullName evidence="4">UrcA family protein</fullName>
    </recommendedName>
</protein>
<evidence type="ECO:0000313" key="3">
    <source>
        <dbReference type="Proteomes" id="UP000184932"/>
    </source>
</evidence>
<organism evidence="2 3">
    <name type="scientific">Vannielia litorea</name>
    <dbReference type="NCBI Taxonomy" id="1217970"/>
    <lineage>
        <taxon>Bacteria</taxon>
        <taxon>Pseudomonadati</taxon>
        <taxon>Pseudomonadota</taxon>
        <taxon>Alphaproteobacteria</taxon>
        <taxon>Rhodobacterales</taxon>
        <taxon>Paracoccaceae</taxon>
        <taxon>Vannielia</taxon>
    </lineage>
</organism>
<name>A0A1N6ET21_9RHOB</name>
<dbReference type="EMBL" id="FSRL01000001">
    <property type="protein sequence ID" value="SIN86101.1"/>
    <property type="molecule type" value="Genomic_DNA"/>
</dbReference>
<feature type="chain" id="PRO_5009935745" description="UrcA family protein" evidence="1">
    <location>
        <begin position="23"/>
        <end position="95"/>
    </location>
</feature>
<proteinExistence type="predicted"/>
<keyword evidence="3" id="KW-1185">Reference proteome</keyword>
<evidence type="ECO:0000313" key="2">
    <source>
        <dbReference type="EMBL" id="SIN86101.1"/>
    </source>
</evidence>
<dbReference type="STRING" id="1217970.SAMN05444002_1070"/>
<feature type="signal peptide" evidence="1">
    <location>
        <begin position="1"/>
        <end position="22"/>
    </location>
</feature>
<evidence type="ECO:0000256" key="1">
    <source>
        <dbReference type="SAM" id="SignalP"/>
    </source>
</evidence>
<dbReference type="RefSeq" id="WP_074255179.1">
    <property type="nucleotide sequence ID" value="NZ_FSRL01000001.1"/>
</dbReference>